<evidence type="ECO:0000259" key="2">
    <source>
        <dbReference type="Pfam" id="PF21669"/>
    </source>
</evidence>
<name>A0A1Y2APY9_9FUNG</name>
<evidence type="ECO:0000256" key="1">
    <source>
        <dbReference type="SAM" id="MobiDB-lite"/>
    </source>
</evidence>
<sequence length="1803" mass="207286">MKLELLSNTELTEFKFNTSLFNQNLNKNNKILKEFPLNEDELQDTIPIENENSDNSPSNEDELQDTVPIENEDIDILHNNEDELQDTVPIENEDIDILPNNEEEIQNTIPIENESINIIHNNEDEFQDTIPIENESIANNMNNLQNTISYENEFQDTVPFYDNEYQNTIPFDYNELQNTNQFVNSNKSVSNKKSTFIKPNSILVNNSNENNIENTQPLELINEFSQISQTQNYEGSIIATQEYVDMDTQECVRNENGNDIPYGSNKNNNKCGKNEINDEIIAEASGSEYEDSFEYSISNIYNSSSTASTRYLKILNPLDYENINKKDNNDNIISNKRSFLQLDDYEEIIYNSDSYSSNKRKKLDDSNTDEIYALDSDIENEIINDKITKVRRTVSDITSSNKNKTKNNFENKFLSQENNPKTRHSHNKNTNEKVQEYIETQILSQNNNNFDCNENKLEATQKLPSQSQESIISSPPLNHQHLDAETPKSTQELILLSPTQKISSQELLSPKNYIMNESPKISSSVHSQSKAERNDSFIETQKITSQEILFDTQKIQLPEFDTNRDLDFDFGLDDASNTNSINSKNSLKSPNLISPDKNFANSKSPNLNFNHPTKINKQNIEILEKDRTPKHLINNTPESPDFFSPTLNMDTLPSTETQKIYSEESEILPLNQSFNLRKNIKNREGKNNIIVLDKDIDNGSYFSLNSKLNDNKDPSTDKKSLNQDIENIKLLPSQNDDLIFSPERSINNSQGSSNNPLFSPPLYQDNINSPEFNKEKDESNLIIAIDEDDKGADADTTRIYENNLKNNNDDKISGVDLLIKSPDLDFNKNITSPGYSFNDLVYNKDENCPKLTKTKSNNIFKENLSKSFIENETNEEIIINNFIENYLDRTNIFDNCSKILPIENILADLDKSNKQYNINIKVKGEENQLNSNQIINDNKNIFNSSPIHPIKPNDNSFFLLSEKEAKDDLDQDLSLSNKYNDGKSFKSYFSKKQVSSLSDTSGLIITSIKTPNNKFSNSSDNEVLDKNVVYTNHNRKNNLNAESSFIKIKNNSSEEGDIVSQESSSSFIANTPTPFKPKYINNNANNNKYIINNQSEEPNICNNDSNHTNQITSPKNIKDHSLNSLSFINVPDRSPGKLQIILSAKSSNPKDYEFPNSIPTTISSISSFEESPIDSDVCHPLILPTNIEIIKSLKLLNDQYQNDQKNLENGNLSFNSSVNSINISKVKKKYNFMGIIVQINNIETVYPRNKNKVINIFDSNEQSILISSVTISDSSYTFFPVIFWRSNSDWINRISTGDIILFVNFTLTKYRNKVMANTVGWGNNNYSSKFYIIKNINDKNAINLNVNPEIVQKVIDIQNWAKNDNFAKFLYKDKNQLNADVHVNNSTFLTIRQFPLYKNKCINIQGVPISIMKDVKISDDDKTYEIWKVEILDVDNEKVTLQINNLFVHPELLQYIHINEQKMYDFYDLIIHEETNKGLAKVNAFISKIIIKRTNNPNALEYPIITSSYKNNRNIDTIDDIVNTIQIYCNCCNEFLYQQETINITSLIDGIPYKDTIEQKIKYFIKFLTQKAFWPHCHHLEHLIYVYSPVELILQDTINDHHSHHYSQESLSSPLSSPSSSPLSNSSKFNSLHVYLDINSTKQFYDHNLEPELFIKIKGGLKRKGRIRSSSKIKDDINLIMIQRHLQKANPFTLSSTAYNEIEPIDDKFTSSPDFSSNTIDLQKSTIFNDIIEILSFKEDQSQNIDFSTNRSVIKWNQNLNKFFRRPKRKKNTFILSCNIQENEYKSNLYNVGPVYCKDFRNN</sequence>
<dbReference type="EMBL" id="MCOG01000220">
    <property type="protein sequence ID" value="ORY24633.1"/>
    <property type="molecule type" value="Genomic_DNA"/>
</dbReference>
<dbReference type="OrthoDB" id="2153095at2759"/>
<dbReference type="Proteomes" id="UP000193920">
    <property type="component" value="Unassembled WGS sequence"/>
</dbReference>
<organism evidence="3 4">
    <name type="scientific">Neocallimastix californiae</name>
    <dbReference type="NCBI Taxonomy" id="1754190"/>
    <lineage>
        <taxon>Eukaryota</taxon>
        <taxon>Fungi</taxon>
        <taxon>Fungi incertae sedis</taxon>
        <taxon>Chytridiomycota</taxon>
        <taxon>Chytridiomycota incertae sedis</taxon>
        <taxon>Neocallimastigomycetes</taxon>
        <taxon>Neocallimastigales</taxon>
        <taxon>Neocallimastigaceae</taxon>
        <taxon>Neocallimastix</taxon>
    </lineage>
</organism>
<feature type="compositionally biased region" description="Polar residues" evidence="1">
    <location>
        <begin position="744"/>
        <end position="757"/>
    </location>
</feature>
<dbReference type="Gene3D" id="2.40.50.140">
    <property type="entry name" value="Nucleic acid-binding proteins"/>
    <property type="match status" value="1"/>
</dbReference>
<feature type="domain" description="Shieldin complex subunit 2 first OB fold" evidence="2">
    <location>
        <begin position="1224"/>
        <end position="1338"/>
    </location>
</feature>
<comment type="caution">
    <text evidence="3">The sequence shown here is derived from an EMBL/GenBank/DDBJ whole genome shotgun (WGS) entry which is preliminary data.</text>
</comment>
<accession>A0A1Y2APY9</accession>
<feature type="region of interest" description="Disordered" evidence="1">
    <location>
        <begin position="739"/>
        <end position="773"/>
    </location>
</feature>
<proteinExistence type="predicted"/>
<dbReference type="InterPro" id="IPR049507">
    <property type="entry name" value="SHLD2_OB1"/>
</dbReference>
<dbReference type="STRING" id="1754190.A0A1Y2APY9"/>
<keyword evidence="4" id="KW-1185">Reference proteome</keyword>
<protein>
    <recommendedName>
        <fullName evidence="2">Shieldin complex subunit 2 first OB fold domain-containing protein</fullName>
    </recommendedName>
</protein>
<reference evidence="3 4" key="1">
    <citation type="submission" date="2016-08" db="EMBL/GenBank/DDBJ databases">
        <title>A Parts List for Fungal Cellulosomes Revealed by Comparative Genomics.</title>
        <authorList>
            <consortium name="DOE Joint Genome Institute"/>
            <person name="Haitjema C.H."/>
            <person name="Gilmore S.P."/>
            <person name="Henske J.K."/>
            <person name="Solomon K.V."/>
            <person name="De Groot R."/>
            <person name="Kuo A."/>
            <person name="Mondo S.J."/>
            <person name="Salamov A.A."/>
            <person name="Labutti K."/>
            <person name="Zhao Z."/>
            <person name="Chiniquy J."/>
            <person name="Barry K."/>
            <person name="Brewer H.M."/>
            <person name="Purvine S.O."/>
            <person name="Wright A.T."/>
            <person name="Boxma B."/>
            <person name="Van Alen T."/>
            <person name="Hackstein J.H."/>
            <person name="Baker S.E."/>
            <person name="Grigoriev I.V."/>
            <person name="O'Malley M.A."/>
        </authorList>
    </citation>
    <scope>NUCLEOTIDE SEQUENCE [LARGE SCALE GENOMIC DNA]</scope>
    <source>
        <strain evidence="3 4">G1</strain>
    </source>
</reference>
<dbReference type="InterPro" id="IPR012340">
    <property type="entry name" value="NA-bd_OB-fold"/>
</dbReference>
<evidence type="ECO:0000313" key="3">
    <source>
        <dbReference type="EMBL" id="ORY24633.1"/>
    </source>
</evidence>
<evidence type="ECO:0000313" key="4">
    <source>
        <dbReference type="Proteomes" id="UP000193920"/>
    </source>
</evidence>
<gene>
    <name evidence="3" type="ORF">LY90DRAFT_675152</name>
</gene>
<dbReference type="Pfam" id="PF21669">
    <property type="entry name" value="SHLD2_OB1"/>
    <property type="match status" value="1"/>
</dbReference>
<dbReference type="SUPFAM" id="SSF50249">
    <property type="entry name" value="Nucleic acid-binding proteins"/>
    <property type="match status" value="1"/>
</dbReference>